<dbReference type="PROSITE" id="PS50522">
    <property type="entry name" value="RDRP_PHAGE"/>
    <property type="match status" value="1"/>
</dbReference>
<name>A0A8S5L2A3_9VIRU</name>
<dbReference type="GO" id="GO:0000166">
    <property type="term" value="F:nucleotide binding"/>
    <property type="evidence" value="ECO:0007669"/>
    <property type="project" value="UniProtKB-KW"/>
</dbReference>
<evidence type="ECO:0000256" key="4">
    <source>
        <dbReference type="ARBA" id="ARBA00022695"/>
    </source>
</evidence>
<evidence type="ECO:0000256" key="5">
    <source>
        <dbReference type="ARBA" id="ARBA00022741"/>
    </source>
</evidence>
<organism evidence="13 14">
    <name type="scientific">ssRNA phage Gephyllon.1_18</name>
    <dbReference type="NCBI Taxonomy" id="2786117"/>
    <lineage>
        <taxon>Viruses</taxon>
        <taxon>Riboviria</taxon>
        <taxon>Orthornavirae</taxon>
        <taxon>Lenarviricota</taxon>
        <taxon>Leviviricetes</taxon>
        <taxon>Timlovirales</taxon>
        <taxon>Steitzviridae</taxon>
        <taxon>Hodnevirus</taxon>
        <taxon>Hodnevirus neochorenecus</taxon>
        <taxon>Gredihovirus neochorenecus</taxon>
    </lineage>
</organism>
<evidence type="ECO:0000256" key="1">
    <source>
        <dbReference type="ARBA" id="ARBA00012494"/>
    </source>
</evidence>
<evidence type="ECO:0000256" key="10">
    <source>
        <dbReference type="SAM" id="MobiDB-lite"/>
    </source>
</evidence>
<dbReference type="KEGG" id="vg:80401400"/>
<dbReference type="GO" id="GO:0046872">
    <property type="term" value="F:metal ion binding"/>
    <property type="evidence" value="ECO:0007669"/>
    <property type="project" value="UniProtKB-KW"/>
</dbReference>
<evidence type="ECO:0000256" key="8">
    <source>
        <dbReference type="ARBA" id="ARBA00048744"/>
    </source>
</evidence>
<evidence type="ECO:0000259" key="12">
    <source>
        <dbReference type="PROSITE" id="PS50522"/>
    </source>
</evidence>
<evidence type="ECO:0000313" key="13">
    <source>
        <dbReference type="EMBL" id="DAD51966.1"/>
    </source>
</evidence>
<sequence length="648" mass="73016">MARTRTELLLTEELLAELPEARRNMAREDDPPRKEGILKSLMLLLRCVLAEAGTRCSTSTLLDFKTVEKRVEDEGLSFLTITLPSFGKDFERSLDQGYVDHQLFKSFQKTTRRGGLPRFLGGFLRLVFDEESGLILENPSIDAIQCVRQISLMFAKILLPTSDSRQKKAIAGYLECEQHVRESDANLSATDKVAFSRICSLLYGEVLSEVNENVYYGKIVPRHGPGSTVDKLVGNDKYRQTEWTSRLEREFPMLDFLVPNPGFYQKLDGITVLEPGQERPVRVVLVPKTMKTPRVIAIEPTAMQYVQQGLAEALVRAMARKTLRHSREANPLRHLIGFDDQSPNRRMARDGSTSDGGLATLDLSEASDRVSNQLVRLMFKNYSHLAAGVDACRSRKADVPGHGIIRLAKFASMGSALTFPIEAMVFLAIIFLGIEKERSRPVTRKDVYAFVGSVRVFGDDLIVPERYVHSVIEQLETFGFRVNLGKSFWAGRFRESCGREFYDGHDVSIVKVRREFPSSRRDVREVVSTVALRNNFYKSGWWMTARFLDEILGPMLKHYPAVSETSPVLGRLAFSGYDTTGYDRDTQSPLVKGYVVSPVIPSSTLDDDGALLKVFLKRGELPFADRNHLERSGRPDAARIKLRNASPF</sequence>
<keyword evidence="11" id="KW-0472">Membrane</keyword>
<keyword evidence="6" id="KW-0693">Viral RNA replication</keyword>
<comment type="cofactor">
    <cofactor evidence="9">
        <name>Mg(2+)</name>
        <dbReference type="ChEBI" id="CHEBI:18420"/>
    </cofactor>
    <text evidence="9">Binds 2 Mg(2+) per subunit.</text>
</comment>
<evidence type="ECO:0000256" key="9">
    <source>
        <dbReference type="PIRSR" id="PIRSR605093-1"/>
    </source>
</evidence>
<keyword evidence="11" id="KW-1133">Transmembrane helix</keyword>
<dbReference type="GO" id="GO:0039694">
    <property type="term" value="P:viral RNA genome replication"/>
    <property type="evidence" value="ECO:0007669"/>
    <property type="project" value="InterPro"/>
</dbReference>
<evidence type="ECO:0000256" key="6">
    <source>
        <dbReference type="ARBA" id="ARBA00022953"/>
    </source>
</evidence>
<keyword evidence="9" id="KW-0460">Magnesium</keyword>
<feature type="binding site" evidence="9">
    <location>
        <position position="362"/>
    </location>
    <ligand>
        <name>Mg(2+)</name>
        <dbReference type="ChEBI" id="CHEBI:18420"/>
        <label>2</label>
    </ligand>
</feature>
<dbReference type="Proteomes" id="UP000677296">
    <property type="component" value="Segment"/>
</dbReference>
<keyword evidence="14" id="KW-1185">Reference proteome</keyword>
<feature type="transmembrane region" description="Helical" evidence="11">
    <location>
        <begin position="410"/>
        <end position="434"/>
    </location>
</feature>
<dbReference type="GO" id="GO:0003968">
    <property type="term" value="F:RNA-directed RNA polymerase activity"/>
    <property type="evidence" value="ECO:0007669"/>
    <property type="project" value="UniProtKB-KW"/>
</dbReference>
<evidence type="ECO:0000256" key="2">
    <source>
        <dbReference type="ARBA" id="ARBA00022484"/>
    </source>
</evidence>
<evidence type="ECO:0000313" key="14">
    <source>
        <dbReference type="Proteomes" id="UP000677296"/>
    </source>
</evidence>
<dbReference type="InterPro" id="IPR007096">
    <property type="entry name" value="RNA-dir_Rpol_cat_phage"/>
</dbReference>
<keyword evidence="11" id="KW-0812">Transmembrane</keyword>
<dbReference type="EC" id="2.7.7.48" evidence="1"/>
<feature type="region of interest" description="Disordered" evidence="10">
    <location>
        <begin position="340"/>
        <end position="359"/>
    </location>
</feature>
<dbReference type="Pfam" id="PF03431">
    <property type="entry name" value="RNA_replicase_B"/>
    <property type="match status" value="1"/>
</dbReference>
<feature type="binding site" evidence="9">
    <location>
        <position position="460"/>
    </location>
    <ligand>
        <name>Mg(2+)</name>
        <dbReference type="ChEBI" id="CHEBI:18420"/>
        <label>2</label>
    </ligand>
</feature>
<keyword evidence="5" id="KW-0547">Nucleotide-binding</keyword>
<gene>
    <name evidence="13" type="primary">Gephyllon.1_18_3</name>
</gene>
<dbReference type="GeneID" id="80401400"/>
<dbReference type="EMBL" id="BK013965">
    <property type="protein sequence ID" value="DAD51966.1"/>
    <property type="molecule type" value="Genomic_RNA"/>
</dbReference>
<evidence type="ECO:0000256" key="11">
    <source>
        <dbReference type="SAM" id="Phobius"/>
    </source>
</evidence>
<feature type="domain" description="RdRp catalytic" evidence="12">
    <location>
        <begin position="347"/>
        <end position="491"/>
    </location>
</feature>
<keyword evidence="9" id="KW-0479">Metal-binding</keyword>
<feature type="binding site" evidence="9">
    <location>
        <position position="459"/>
    </location>
    <ligand>
        <name>Mg(2+)</name>
        <dbReference type="ChEBI" id="CHEBI:18420"/>
        <label>2</label>
    </ligand>
</feature>
<comment type="catalytic activity">
    <reaction evidence="8">
        <text>RNA(n) + a ribonucleoside 5'-triphosphate = RNA(n+1) + diphosphate</text>
        <dbReference type="Rhea" id="RHEA:21248"/>
        <dbReference type="Rhea" id="RHEA-COMP:14527"/>
        <dbReference type="Rhea" id="RHEA-COMP:17342"/>
        <dbReference type="ChEBI" id="CHEBI:33019"/>
        <dbReference type="ChEBI" id="CHEBI:61557"/>
        <dbReference type="ChEBI" id="CHEBI:140395"/>
        <dbReference type="EC" id="2.7.7.48"/>
    </reaction>
</comment>
<accession>A0A8S5L2A3</accession>
<keyword evidence="3" id="KW-0808">Transferase</keyword>
<dbReference type="RefSeq" id="YP_010771700.1">
    <property type="nucleotide sequence ID" value="NC_074623.1"/>
</dbReference>
<dbReference type="InterPro" id="IPR005093">
    <property type="entry name" value="RNArep_beta"/>
</dbReference>
<evidence type="ECO:0000256" key="7">
    <source>
        <dbReference type="ARBA" id="ARBA00030248"/>
    </source>
</evidence>
<keyword evidence="2 13" id="KW-0696">RNA-directed RNA polymerase</keyword>
<reference evidence="13" key="1">
    <citation type="submission" date="2020-09" db="EMBL/GenBank/DDBJ databases">
        <title>Leviviricetes taxonomy.</title>
        <authorList>
            <person name="Stockdale S.R."/>
            <person name="Callanan J."/>
            <person name="Adriaenssens E.M."/>
            <person name="Kuhn J.H."/>
            <person name="Rumnieks J."/>
            <person name="Shkoporov A."/>
            <person name="Draper L.A."/>
            <person name="Ross P."/>
            <person name="Hill C."/>
        </authorList>
    </citation>
    <scope>NUCLEOTIDE SEQUENCE</scope>
</reference>
<protein>
    <recommendedName>
        <fullName evidence="1">RNA-directed RNA polymerase</fullName>
        <ecNumber evidence="1">2.7.7.48</ecNumber>
    </recommendedName>
    <alternativeName>
        <fullName evidence="7">RNA replicase beta chain</fullName>
    </alternativeName>
</protein>
<keyword evidence="4" id="KW-0548">Nucleotidyltransferase</keyword>
<proteinExistence type="predicted"/>
<evidence type="ECO:0000256" key="3">
    <source>
        <dbReference type="ARBA" id="ARBA00022679"/>
    </source>
</evidence>